<comment type="caution">
    <text evidence="1">The sequence shown here is derived from an EMBL/GenBank/DDBJ whole genome shotgun (WGS) entry which is preliminary data.</text>
</comment>
<evidence type="ECO:0000313" key="1">
    <source>
        <dbReference type="EMBL" id="MPN45698.1"/>
    </source>
</evidence>
<dbReference type="AlphaFoldDB" id="A0A645I374"/>
<gene>
    <name evidence="1" type="ORF">SDC9_193267</name>
</gene>
<accession>A0A645I374</accession>
<protein>
    <submittedName>
        <fullName evidence="1">Uncharacterized protein</fullName>
    </submittedName>
</protein>
<sequence>MRLKALRLSVKYWLITPTACANAARCCRWPERVSATAIFWKAWVARAAAWPVPVPFSRFIRARPAFRVIKTRRSSKTLLIRRMQRICMSLRSNIMKGCRAQLHPFVLCLQRNKTAPKIAKVIIVPYNTVYNITWRRFRRSIYGLRTGIA</sequence>
<name>A0A645I374_9ZZZZ</name>
<proteinExistence type="predicted"/>
<organism evidence="1">
    <name type="scientific">bioreactor metagenome</name>
    <dbReference type="NCBI Taxonomy" id="1076179"/>
    <lineage>
        <taxon>unclassified sequences</taxon>
        <taxon>metagenomes</taxon>
        <taxon>ecological metagenomes</taxon>
    </lineage>
</organism>
<reference evidence="1" key="1">
    <citation type="submission" date="2019-08" db="EMBL/GenBank/DDBJ databases">
        <authorList>
            <person name="Kucharzyk K."/>
            <person name="Murdoch R.W."/>
            <person name="Higgins S."/>
            <person name="Loffler F."/>
        </authorList>
    </citation>
    <scope>NUCLEOTIDE SEQUENCE</scope>
</reference>
<dbReference type="EMBL" id="VSSQ01105784">
    <property type="protein sequence ID" value="MPN45698.1"/>
    <property type="molecule type" value="Genomic_DNA"/>
</dbReference>